<evidence type="ECO:0008006" key="4">
    <source>
        <dbReference type="Google" id="ProtNLM"/>
    </source>
</evidence>
<accession>A0ABW5BYQ4</accession>
<gene>
    <name evidence="2" type="ORF">ACFSKK_14980</name>
</gene>
<organism evidence="2 3">
    <name type="scientific">Metabacillus endolithicus</name>
    <dbReference type="NCBI Taxonomy" id="1535204"/>
    <lineage>
        <taxon>Bacteria</taxon>
        <taxon>Bacillati</taxon>
        <taxon>Bacillota</taxon>
        <taxon>Bacilli</taxon>
        <taxon>Bacillales</taxon>
        <taxon>Bacillaceae</taxon>
        <taxon>Metabacillus</taxon>
    </lineage>
</organism>
<keyword evidence="3" id="KW-1185">Reference proteome</keyword>
<protein>
    <recommendedName>
        <fullName evidence="4">SbsA Ig-like domain-containing protein</fullName>
    </recommendedName>
</protein>
<keyword evidence="1" id="KW-0732">Signal</keyword>
<evidence type="ECO:0000256" key="1">
    <source>
        <dbReference type="ARBA" id="ARBA00022729"/>
    </source>
</evidence>
<sequence>MGKVVKNVVSAINATQVKVTFNKPLDLVSASKAANYELYAVGSATDRVGTVKLSDDKKSATITLSAGQELTSTATDYTLKIDNVYDDAENEIKDFSKVYSLADTVRPTISDITWEDSQTISFVVSEPVAADGSTTDGVDINDFVAVYNSNGIKEFGFLESAGKAVYNATTGKVTVDVSGLTKGSYTLKVASLKDKAGNLVTSNPTVKTFEISDDKTAPTVSSVKNLGINTDPAGVIEVKFDEKIKADPAGDSSIDYFVVEVDGVADTSAVITTSDDKNFTVELPSVTAKGLHKITLKSYKDLAGNAGADKNQFVTIESSKPAVKSAEFVTTSTGDKVVVKFDRNLTAAAASSLAGLTATYVTSENVEDSVSIDTAAITVEDIDGDDINELVIDADNFDGSSAELPGGSYKISLAGGYVEDVAEQGNAATTITFAVPEESATSQVVVGNGSNGTTAPSQVVDTDNNTVYVTFSDEVGSSALNLANYTVEGEAAFERAVFTSTSKDTVKLTLKADAIGVNGEYTLATKNILDADGHAVKDSTQDVALVENTAPAMAKAEVTANDTILVTFTEGFSNHSSVTGLDFVVKVNGTAVTLATGDASTTAAGVTTITLPAGSLLSSASDVVTITTDSDFDGLDTAIAGGSLTGNKGKVGQTVTATWSAE</sequence>
<reference evidence="3" key="1">
    <citation type="journal article" date="2019" name="Int. J. Syst. Evol. Microbiol.">
        <title>The Global Catalogue of Microorganisms (GCM) 10K type strain sequencing project: providing services to taxonomists for standard genome sequencing and annotation.</title>
        <authorList>
            <consortium name="The Broad Institute Genomics Platform"/>
            <consortium name="The Broad Institute Genome Sequencing Center for Infectious Disease"/>
            <person name="Wu L."/>
            <person name="Ma J."/>
        </authorList>
    </citation>
    <scope>NUCLEOTIDE SEQUENCE [LARGE SCALE GENOMIC DNA]</scope>
    <source>
        <strain evidence="3">CGMCC 1.15474</strain>
    </source>
</reference>
<proteinExistence type="predicted"/>
<dbReference type="InterPro" id="IPR014755">
    <property type="entry name" value="Cu-Rt/internalin_Ig-like"/>
</dbReference>
<dbReference type="Gene3D" id="2.60.40.1220">
    <property type="match status" value="3"/>
</dbReference>
<evidence type="ECO:0000313" key="3">
    <source>
        <dbReference type="Proteomes" id="UP001597318"/>
    </source>
</evidence>
<comment type="caution">
    <text evidence="2">The sequence shown here is derived from an EMBL/GenBank/DDBJ whole genome shotgun (WGS) entry which is preliminary data.</text>
</comment>
<dbReference type="RefSeq" id="WP_247346528.1">
    <property type="nucleotide sequence ID" value="NZ_CP095550.1"/>
</dbReference>
<name>A0ABW5BYQ4_9BACI</name>
<dbReference type="EMBL" id="JBHUIK010000003">
    <property type="protein sequence ID" value="MFD2214992.1"/>
    <property type="molecule type" value="Genomic_DNA"/>
</dbReference>
<dbReference type="Proteomes" id="UP001597318">
    <property type="component" value="Unassembled WGS sequence"/>
</dbReference>
<evidence type="ECO:0000313" key="2">
    <source>
        <dbReference type="EMBL" id="MFD2214992.1"/>
    </source>
</evidence>